<proteinExistence type="predicted"/>
<reference evidence="1 2" key="1">
    <citation type="submission" date="2019-05" db="EMBL/GenBank/DDBJ databases">
        <title>Another draft genome of Portunus trituberculatus and its Hox gene families provides insights of decapod evolution.</title>
        <authorList>
            <person name="Jeong J.-H."/>
            <person name="Song I."/>
            <person name="Kim S."/>
            <person name="Choi T."/>
            <person name="Kim D."/>
            <person name="Ryu S."/>
            <person name="Kim W."/>
        </authorList>
    </citation>
    <scope>NUCLEOTIDE SEQUENCE [LARGE SCALE GENOMIC DNA]</scope>
    <source>
        <tissue evidence="1">Muscle</tissue>
    </source>
</reference>
<gene>
    <name evidence="1" type="ORF">E2C01_093530</name>
</gene>
<sequence length="187" mass="20346">MRPSTEGVKKRIFYSSRVLVMKETRQNGKWFSGSPAGGAQMVRPPLPLPIPPCPSVSHPVPSSPTPSHPILFSFSLPRSDLSCSATFGPVSPCSALCRPVPPRAALSLPRSKLVASPQLPQNPGHVWRLVAISSDMTPFRINLDLTPFPSHPLHLPFLLAPPFRYPPLHRLSPIPHPLSTPSDSHGM</sequence>
<accession>A0A5B7JV24</accession>
<name>A0A5B7JV24_PORTR</name>
<protein>
    <submittedName>
        <fullName evidence="1">Uncharacterized protein</fullName>
    </submittedName>
</protein>
<evidence type="ECO:0000313" key="2">
    <source>
        <dbReference type="Proteomes" id="UP000324222"/>
    </source>
</evidence>
<dbReference type="EMBL" id="VSRR010112938">
    <property type="protein sequence ID" value="MPC98176.1"/>
    <property type="molecule type" value="Genomic_DNA"/>
</dbReference>
<dbReference type="AlphaFoldDB" id="A0A5B7JV24"/>
<dbReference type="Proteomes" id="UP000324222">
    <property type="component" value="Unassembled WGS sequence"/>
</dbReference>
<comment type="caution">
    <text evidence="1">The sequence shown here is derived from an EMBL/GenBank/DDBJ whole genome shotgun (WGS) entry which is preliminary data.</text>
</comment>
<organism evidence="1 2">
    <name type="scientific">Portunus trituberculatus</name>
    <name type="common">Swimming crab</name>
    <name type="synonym">Neptunus trituberculatus</name>
    <dbReference type="NCBI Taxonomy" id="210409"/>
    <lineage>
        <taxon>Eukaryota</taxon>
        <taxon>Metazoa</taxon>
        <taxon>Ecdysozoa</taxon>
        <taxon>Arthropoda</taxon>
        <taxon>Crustacea</taxon>
        <taxon>Multicrustacea</taxon>
        <taxon>Malacostraca</taxon>
        <taxon>Eumalacostraca</taxon>
        <taxon>Eucarida</taxon>
        <taxon>Decapoda</taxon>
        <taxon>Pleocyemata</taxon>
        <taxon>Brachyura</taxon>
        <taxon>Eubrachyura</taxon>
        <taxon>Portunoidea</taxon>
        <taxon>Portunidae</taxon>
        <taxon>Portuninae</taxon>
        <taxon>Portunus</taxon>
    </lineage>
</organism>
<evidence type="ECO:0000313" key="1">
    <source>
        <dbReference type="EMBL" id="MPC98176.1"/>
    </source>
</evidence>
<keyword evidence="2" id="KW-1185">Reference proteome</keyword>